<proteinExistence type="predicted"/>
<dbReference type="AlphaFoldDB" id="A0A978UBV2"/>
<evidence type="ECO:0000256" key="1">
    <source>
        <dbReference type="SAM" id="MobiDB-lite"/>
    </source>
</evidence>
<evidence type="ECO:0000313" key="2">
    <source>
        <dbReference type="EMBL" id="KAH7512245.1"/>
    </source>
</evidence>
<evidence type="ECO:0000313" key="3">
    <source>
        <dbReference type="Proteomes" id="UP000813462"/>
    </source>
</evidence>
<sequence>MEKSERVKNGRVVEGEEPISAARTRNRIVACAAGSRDHEYRLTEPRPKALENKGFSSMAEFPPNPDDGELWLPSDIFLNEMPSRLGPHRFPCMDDLAQQFAALALFKQRRSLSKLQPKRFRPPVQYGQGNPLSHGRSSLRPLRNGGLEDRRGVNGFETEPYLGGSELFYGYQLLKPTKPQVDSFLQARATVFQRQQNRIQNRLLPNKGSGPGIGGFVKVSGGTGVFHPRVSNTTIPTIDVKKKQGLRNRQGIQMTSQGSFVKRVGGHKDEFQYQLPPEMGLPQDWTY</sequence>
<dbReference type="EMBL" id="JAEACU010000012">
    <property type="protein sequence ID" value="KAH7512245.1"/>
    <property type="molecule type" value="Genomic_DNA"/>
</dbReference>
<reference evidence="2" key="1">
    <citation type="journal article" date="2021" name="Front. Plant Sci.">
        <title>Chromosome-Scale Genome Assembly for Chinese Sour Jujube and Insights Into Its Genome Evolution and Domestication Signature.</title>
        <authorList>
            <person name="Shen L.-Y."/>
            <person name="Luo H."/>
            <person name="Wang X.-L."/>
            <person name="Wang X.-M."/>
            <person name="Qiu X.-J."/>
            <person name="Liu H."/>
            <person name="Zhou S.-S."/>
            <person name="Jia K.-H."/>
            <person name="Nie S."/>
            <person name="Bao Y.-T."/>
            <person name="Zhang R.-G."/>
            <person name="Yun Q.-Z."/>
            <person name="Chai Y.-H."/>
            <person name="Lu J.-Y."/>
            <person name="Li Y."/>
            <person name="Zhao S.-W."/>
            <person name="Mao J.-F."/>
            <person name="Jia S.-G."/>
            <person name="Mao Y.-M."/>
        </authorList>
    </citation>
    <scope>NUCLEOTIDE SEQUENCE</scope>
    <source>
        <strain evidence="2">AT0</strain>
        <tissue evidence="2">Leaf</tissue>
    </source>
</reference>
<name>A0A978UBV2_ZIZJJ</name>
<dbReference type="PANTHER" id="PTHR33356:SF34">
    <property type="match status" value="1"/>
</dbReference>
<dbReference type="PANTHER" id="PTHR33356">
    <property type="entry name" value="TIP41-LIKE PROTEIN"/>
    <property type="match status" value="1"/>
</dbReference>
<accession>A0A978UBV2</accession>
<protein>
    <submittedName>
        <fullName evidence="2">Uncharacterized protein</fullName>
    </submittedName>
</protein>
<organism evidence="2 3">
    <name type="scientific">Ziziphus jujuba var. spinosa</name>
    <dbReference type="NCBI Taxonomy" id="714518"/>
    <lineage>
        <taxon>Eukaryota</taxon>
        <taxon>Viridiplantae</taxon>
        <taxon>Streptophyta</taxon>
        <taxon>Embryophyta</taxon>
        <taxon>Tracheophyta</taxon>
        <taxon>Spermatophyta</taxon>
        <taxon>Magnoliopsida</taxon>
        <taxon>eudicotyledons</taxon>
        <taxon>Gunneridae</taxon>
        <taxon>Pentapetalae</taxon>
        <taxon>rosids</taxon>
        <taxon>fabids</taxon>
        <taxon>Rosales</taxon>
        <taxon>Rhamnaceae</taxon>
        <taxon>Paliureae</taxon>
        <taxon>Ziziphus</taxon>
    </lineage>
</organism>
<comment type="caution">
    <text evidence="2">The sequence shown here is derived from an EMBL/GenBank/DDBJ whole genome shotgun (WGS) entry which is preliminary data.</text>
</comment>
<dbReference type="Proteomes" id="UP000813462">
    <property type="component" value="Unassembled WGS sequence"/>
</dbReference>
<feature type="region of interest" description="Disordered" evidence="1">
    <location>
        <begin position="117"/>
        <end position="146"/>
    </location>
</feature>
<gene>
    <name evidence="2" type="ORF">FEM48_Zijuj12G0069900</name>
</gene>